<evidence type="ECO:0000256" key="6">
    <source>
        <dbReference type="ARBA" id="ARBA00022840"/>
    </source>
</evidence>
<dbReference type="AlphaFoldDB" id="A0A2P5XSA7"/>
<dbReference type="PROSITE" id="PS50929">
    <property type="entry name" value="ABC_TM1F"/>
    <property type="match status" value="2"/>
</dbReference>
<evidence type="ECO:0000256" key="1">
    <source>
        <dbReference type="ARBA" id="ARBA00004141"/>
    </source>
</evidence>
<dbReference type="GO" id="GO:0015421">
    <property type="term" value="F:ABC-type oligopeptide transporter activity"/>
    <property type="evidence" value="ECO:0007669"/>
    <property type="project" value="TreeGrafter"/>
</dbReference>
<feature type="domain" description="ABC transmembrane type-1" evidence="11">
    <location>
        <begin position="44"/>
        <end position="163"/>
    </location>
</feature>
<feature type="transmembrane region" description="Helical" evidence="9">
    <location>
        <begin position="147"/>
        <end position="168"/>
    </location>
</feature>
<feature type="transmembrane region" description="Helical" evidence="9">
    <location>
        <begin position="88"/>
        <end position="110"/>
    </location>
</feature>
<dbReference type="GO" id="GO:0005743">
    <property type="term" value="C:mitochondrial inner membrane"/>
    <property type="evidence" value="ECO:0007669"/>
    <property type="project" value="TreeGrafter"/>
</dbReference>
<dbReference type="SUPFAM" id="SSF52540">
    <property type="entry name" value="P-loop containing nucleoside triphosphate hydrolases"/>
    <property type="match status" value="1"/>
</dbReference>
<evidence type="ECO:0000256" key="4">
    <source>
        <dbReference type="ARBA" id="ARBA00022737"/>
    </source>
</evidence>
<evidence type="ECO:0000313" key="13">
    <source>
        <dbReference type="Proteomes" id="UP000239757"/>
    </source>
</evidence>
<dbReference type="SUPFAM" id="SSF90123">
    <property type="entry name" value="ABC transporter transmembrane region"/>
    <property type="match status" value="2"/>
</dbReference>
<dbReference type="Gene3D" id="1.20.1560.10">
    <property type="entry name" value="ABC transporter type 1, transmembrane domain"/>
    <property type="match status" value="3"/>
</dbReference>
<dbReference type="InterPro" id="IPR011527">
    <property type="entry name" value="ABC1_TM_dom"/>
</dbReference>
<organism evidence="12 13">
    <name type="scientific">Gossypium barbadense</name>
    <name type="common">Sea Island cotton</name>
    <name type="synonym">Hibiscus barbadensis</name>
    <dbReference type="NCBI Taxonomy" id="3634"/>
    <lineage>
        <taxon>Eukaryota</taxon>
        <taxon>Viridiplantae</taxon>
        <taxon>Streptophyta</taxon>
        <taxon>Embryophyta</taxon>
        <taxon>Tracheophyta</taxon>
        <taxon>Spermatophyta</taxon>
        <taxon>Magnoliopsida</taxon>
        <taxon>eudicotyledons</taxon>
        <taxon>Gunneridae</taxon>
        <taxon>Pentapetalae</taxon>
        <taxon>rosids</taxon>
        <taxon>malvids</taxon>
        <taxon>Malvales</taxon>
        <taxon>Malvaceae</taxon>
        <taxon>Malvoideae</taxon>
        <taxon>Gossypium</taxon>
    </lineage>
</organism>
<reference evidence="12 13" key="1">
    <citation type="submission" date="2015-01" db="EMBL/GenBank/DDBJ databases">
        <title>Genome of allotetraploid Gossypium barbadense reveals genomic plasticity and fiber elongation in cotton evolution.</title>
        <authorList>
            <person name="Chen X."/>
            <person name="Liu X."/>
            <person name="Zhao B."/>
            <person name="Zheng H."/>
            <person name="Hu Y."/>
            <person name="Lu G."/>
            <person name="Yang C."/>
            <person name="Chen J."/>
            <person name="Shan C."/>
            <person name="Zhang L."/>
            <person name="Zhou Y."/>
            <person name="Wang L."/>
            <person name="Guo W."/>
            <person name="Bai Y."/>
            <person name="Ruan J."/>
            <person name="Shangguan X."/>
            <person name="Mao Y."/>
            <person name="Jiang J."/>
            <person name="Zhu Y."/>
            <person name="Lei J."/>
            <person name="Kang H."/>
            <person name="Chen S."/>
            <person name="He X."/>
            <person name="Wang R."/>
            <person name="Wang Y."/>
            <person name="Chen J."/>
            <person name="Wang L."/>
            <person name="Yu S."/>
            <person name="Wang B."/>
            <person name="Wei J."/>
            <person name="Song S."/>
            <person name="Lu X."/>
            <person name="Gao Z."/>
            <person name="Gu W."/>
            <person name="Deng X."/>
            <person name="Ma D."/>
            <person name="Wang S."/>
            <person name="Liang W."/>
            <person name="Fang L."/>
            <person name="Cai C."/>
            <person name="Zhu X."/>
            <person name="Zhou B."/>
            <person name="Zhang Y."/>
            <person name="Chen Z."/>
            <person name="Xu S."/>
            <person name="Zhu R."/>
            <person name="Wang S."/>
            <person name="Zhang T."/>
            <person name="Zhao G."/>
        </authorList>
    </citation>
    <scope>NUCLEOTIDE SEQUENCE [LARGE SCALE GENOMIC DNA]</scope>
    <source>
        <strain evidence="13">cv. Xinhai21</strain>
        <tissue evidence="12">Leaf</tissue>
    </source>
</reference>
<dbReference type="InterPro" id="IPR003593">
    <property type="entry name" value="AAA+_ATPase"/>
</dbReference>
<keyword evidence="8 9" id="KW-0472">Membrane</keyword>
<evidence type="ECO:0000256" key="2">
    <source>
        <dbReference type="ARBA" id="ARBA00022448"/>
    </source>
</evidence>
<protein>
    <recommendedName>
        <fullName evidence="14">ABC transmembrane type-1 domain-containing protein</fullName>
    </recommendedName>
</protein>
<evidence type="ECO:0000256" key="5">
    <source>
        <dbReference type="ARBA" id="ARBA00022741"/>
    </source>
</evidence>
<evidence type="ECO:0000313" key="12">
    <source>
        <dbReference type="EMBL" id="PPS06230.1"/>
    </source>
</evidence>
<dbReference type="Proteomes" id="UP000239757">
    <property type="component" value="Unassembled WGS sequence"/>
</dbReference>
<keyword evidence="2" id="KW-0813">Transport</keyword>
<evidence type="ECO:0008006" key="14">
    <source>
        <dbReference type="Google" id="ProtNLM"/>
    </source>
</evidence>
<evidence type="ECO:0000256" key="7">
    <source>
        <dbReference type="ARBA" id="ARBA00022989"/>
    </source>
</evidence>
<evidence type="ECO:0000259" key="10">
    <source>
        <dbReference type="PROSITE" id="PS50893"/>
    </source>
</evidence>
<dbReference type="InterPro" id="IPR039421">
    <property type="entry name" value="Type_1_exporter"/>
</dbReference>
<dbReference type="Gene3D" id="3.40.50.300">
    <property type="entry name" value="P-loop containing nucleotide triphosphate hydrolases"/>
    <property type="match status" value="1"/>
</dbReference>
<dbReference type="InterPro" id="IPR027417">
    <property type="entry name" value="P-loop_NTPase"/>
</dbReference>
<dbReference type="Pfam" id="PF00005">
    <property type="entry name" value="ABC_tran"/>
    <property type="match status" value="1"/>
</dbReference>
<feature type="transmembrane region" description="Helical" evidence="9">
    <location>
        <begin position="597"/>
        <end position="617"/>
    </location>
</feature>
<proteinExistence type="predicted"/>
<keyword evidence="4" id="KW-0677">Repeat</keyword>
<dbReference type="EMBL" id="KZ664322">
    <property type="protein sequence ID" value="PPS06230.1"/>
    <property type="molecule type" value="Genomic_DNA"/>
</dbReference>
<gene>
    <name evidence="12" type="ORF">GOBAR_AA14410</name>
</gene>
<evidence type="ECO:0000256" key="3">
    <source>
        <dbReference type="ARBA" id="ARBA00022692"/>
    </source>
</evidence>
<accession>A0A2P5XSA7</accession>
<dbReference type="Pfam" id="PF00664">
    <property type="entry name" value="ABC_membrane"/>
    <property type="match status" value="2"/>
</dbReference>
<sequence>MAPKAHELMHVQEETREVNVEALTFYMLFSYEDTLDWTLMALETFGSIIHGIAQPVGYLLLGKALNAFGDNISNIDAMVKALKIVDPFVWYMAFATFPAGVLEIGSWMYASERQMARLRLAFLKAMLDQEIGAYDTEITSGKIISAISYHMSIIQVVALTILVTGATYTKKMITISSTKTVYILKATSIVEQKAKGGDVITARMSILFDFVSLTFAAPDLKIFNQAKATGYEVFTVIRKKSIINYSSKGKKKVKKIDGNIEIQDVYFAYPSRPGKSTLEGFSLSIPTGTMVALVGCSGCKKSIIISLVERFYDPYKEEILIDNYNIKDLDLKFLRKNIGAVSQEPSLFVGTIKDNIKVGNMDASDQQVWDAAIMANAHTFVTQLLNQFSTEKQRIAIARAIINNPSILLLDEATSALIFELEELVQDALEKAMQGRTVILIGHRMSTIINADIIAVVRTDKATEFTEEFLTTNKQFSPLDIKEEETRYRKENHSESSSKEKKRRININIFFRILFGLGKRELAKIATSSIAAAFASVSKPVFHYYNGVVSEKAIGNHKRALYSAWFKKPKNNVGSLTSRVINDTSVVKTIIFDHMSVIVQCISSILIAMVVSMIVNWRMALVAWAVMPCHFTGGLIQVKSAKGFVGNSTVTQREVVALASEPTTNIRTIASFFHEEHILEKARMSVEEPMKRSRKERTKVALVEPSGAGKSSVLAILLRFYDPDQGRRHPNTKITRLP</sequence>
<dbReference type="PROSITE" id="PS50893">
    <property type="entry name" value="ABC_TRANSPORTER_2"/>
    <property type="match status" value="1"/>
</dbReference>
<dbReference type="GO" id="GO:0005524">
    <property type="term" value="F:ATP binding"/>
    <property type="evidence" value="ECO:0007669"/>
    <property type="project" value="UniProtKB-KW"/>
</dbReference>
<dbReference type="PANTHER" id="PTHR43394:SF11">
    <property type="entry name" value="ATP-BINDING CASSETTE TRANSPORTER"/>
    <property type="match status" value="1"/>
</dbReference>
<feature type="domain" description="ABC transporter" evidence="10">
    <location>
        <begin position="260"/>
        <end position="484"/>
    </location>
</feature>
<evidence type="ECO:0000256" key="9">
    <source>
        <dbReference type="SAM" id="Phobius"/>
    </source>
</evidence>
<keyword evidence="5" id="KW-0547">Nucleotide-binding</keyword>
<keyword evidence="3 9" id="KW-0812">Transmembrane</keyword>
<dbReference type="FunFam" id="3.40.50.300:FF:000604">
    <property type="entry name" value="ABC transporter B family member 28"/>
    <property type="match status" value="1"/>
</dbReference>
<dbReference type="GO" id="GO:0016887">
    <property type="term" value="F:ATP hydrolysis activity"/>
    <property type="evidence" value="ECO:0007669"/>
    <property type="project" value="InterPro"/>
</dbReference>
<dbReference type="InterPro" id="IPR003439">
    <property type="entry name" value="ABC_transporter-like_ATP-bd"/>
</dbReference>
<keyword evidence="7 9" id="KW-1133">Transmembrane helix</keyword>
<dbReference type="GO" id="GO:0090374">
    <property type="term" value="P:oligopeptide export from mitochondrion"/>
    <property type="evidence" value="ECO:0007669"/>
    <property type="project" value="TreeGrafter"/>
</dbReference>
<name>A0A2P5XSA7_GOSBA</name>
<comment type="subcellular location">
    <subcellularLocation>
        <location evidence="1">Membrane</location>
        <topology evidence="1">Multi-pass membrane protein</topology>
    </subcellularLocation>
</comment>
<feature type="domain" description="ABC transmembrane type-1" evidence="11">
    <location>
        <begin position="564"/>
        <end position="705"/>
    </location>
</feature>
<dbReference type="SMART" id="SM00382">
    <property type="entry name" value="AAA"/>
    <property type="match status" value="1"/>
</dbReference>
<dbReference type="PANTHER" id="PTHR43394">
    <property type="entry name" value="ATP-DEPENDENT PERMEASE MDL1, MITOCHONDRIAL"/>
    <property type="match status" value="1"/>
</dbReference>
<evidence type="ECO:0000256" key="8">
    <source>
        <dbReference type="ARBA" id="ARBA00023136"/>
    </source>
</evidence>
<dbReference type="OrthoDB" id="6500128at2759"/>
<keyword evidence="6" id="KW-0067">ATP-binding</keyword>
<dbReference type="InterPro" id="IPR036640">
    <property type="entry name" value="ABC1_TM_sf"/>
</dbReference>
<evidence type="ECO:0000259" key="11">
    <source>
        <dbReference type="PROSITE" id="PS50929"/>
    </source>
</evidence>